<feature type="compositionally biased region" description="Basic and acidic residues" evidence="1">
    <location>
        <begin position="389"/>
        <end position="403"/>
    </location>
</feature>
<dbReference type="OMA" id="PFNNEIN"/>
<feature type="region of interest" description="Disordered" evidence="1">
    <location>
        <begin position="152"/>
        <end position="219"/>
    </location>
</feature>
<dbReference type="InterPro" id="IPR011990">
    <property type="entry name" value="TPR-like_helical_dom_sf"/>
</dbReference>
<evidence type="ECO:0000313" key="2">
    <source>
        <dbReference type="EMBL" id="EAR91659.1"/>
    </source>
</evidence>
<dbReference type="RefSeq" id="XP_001011904.1">
    <property type="nucleotide sequence ID" value="XM_001011904.1"/>
</dbReference>
<dbReference type="GeneID" id="7822734"/>
<gene>
    <name evidence="2" type="ORF">TTHERM_00393330</name>
</gene>
<dbReference type="AlphaFoldDB" id="Q233C1"/>
<feature type="region of interest" description="Disordered" evidence="1">
    <location>
        <begin position="335"/>
        <end position="403"/>
    </location>
</feature>
<accession>Q233C1</accession>
<dbReference type="eggNOG" id="ENOG502SV2K">
    <property type="taxonomic scope" value="Eukaryota"/>
</dbReference>
<evidence type="ECO:0000256" key="1">
    <source>
        <dbReference type="SAM" id="MobiDB-lite"/>
    </source>
</evidence>
<dbReference type="EMBL" id="GG662770">
    <property type="protein sequence ID" value="EAR91659.1"/>
    <property type="molecule type" value="Genomic_DNA"/>
</dbReference>
<dbReference type="Proteomes" id="UP000009168">
    <property type="component" value="Unassembled WGS sequence"/>
</dbReference>
<sequence>MNDDSSNSFELYKEQLNQNHQKQMKSIAKQQLTEKALFYSGGLDQLTTFKLPRINKTQEYSQYLEEGNDQNFVNKNKLDKLNQSEIQIQPQSAVYTGRKQSEMQNQSGLSDSIKKQFDYNILRSQQKSRVKLASIMINQEAKINKSFLDSSKRPSIIGREDGNNSKILQNSHLKSQSESVSTNCQTPRRRRFASPLTTSEASNKESRLNKSVCENPSSRFQSPNILNKSYVLNSGTQSPTKPFNNEINNGLQRILNECQNIENKRAFTQAYNFPVPNTNNSYTYNPKVRSLSQNDETLLNEFSKMSSNQEQPSKIFITSEPSVDQLYNRGSLQYLDHSAPPNPQHNNSISSLTYIASPLPPSNSYQRSKKTNRFSSIQPQIPTQNSVSNERKKRSESIDKHQESTILLRRKNSGISSSSNVTSISKMSENNVIRSLKKMLQNRIKLSQLQIHQDQDCRRLLNHFTNKWYDLISSIQRKDIEHTLFLVIQLLNTLVDLNDINCFLNMLLFISKVYIDFLDYDKALFFLSQGKIICDYTQNQQKKIEFLKQIAECSTGLKDYKASIILLKKALQYAWVLKDTNQETFIYDKLGLNYYYVGDLALSKYYHDKFMDGDYECFDSPNRQMAEQDVQEFFYYLDCKTEGFSRIIFGKLSLPILNIYDNDRVITEQDEYKTKQSFNFINQHGLQNTCDKYKIYNYKTCNGRVLLDQMMKEKEFHFEISTPIYSYQQRKEEERLQFYRDIGEPIQEPRIKKRMALPQVLVKELEKRKKEKEKLEQKTRNFNDPSKYKIPYQVRLQQMMNDKETYESTINRIHQIVRFTDPNQQQKQQVLLNHLDEDRQKMMNEKIHDPYSLKKKYESLLSDIVAEFILRKNGQNTSGIYII</sequence>
<dbReference type="HOGENOM" id="CLU_326413_0_0_1"/>
<dbReference type="SUPFAM" id="SSF48452">
    <property type="entry name" value="TPR-like"/>
    <property type="match status" value="1"/>
</dbReference>
<proteinExistence type="predicted"/>
<evidence type="ECO:0000313" key="3">
    <source>
        <dbReference type="Proteomes" id="UP000009168"/>
    </source>
</evidence>
<protein>
    <submittedName>
        <fullName evidence="2">Uncharacterized protein</fullName>
    </submittedName>
</protein>
<organism evidence="2 3">
    <name type="scientific">Tetrahymena thermophila (strain SB210)</name>
    <dbReference type="NCBI Taxonomy" id="312017"/>
    <lineage>
        <taxon>Eukaryota</taxon>
        <taxon>Sar</taxon>
        <taxon>Alveolata</taxon>
        <taxon>Ciliophora</taxon>
        <taxon>Intramacronucleata</taxon>
        <taxon>Oligohymenophorea</taxon>
        <taxon>Hymenostomatida</taxon>
        <taxon>Tetrahymenina</taxon>
        <taxon>Tetrahymenidae</taxon>
        <taxon>Tetrahymena</taxon>
    </lineage>
</organism>
<dbReference type="Gene3D" id="1.25.40.10">
    <property type="entry name" value="Tetratricopeptide repeat domain"/>
    <property type="match status" value="1"/>
</dbReference>
<feature type="compositionally biased region" description="Polar residues" evidence="1">
    <location>
        <begin position="344"/>
        <end position="354"/>
    </location>
</feature>
<name>Q233C1_TETTS</name>
<feature type="compositionally biased region" description="Polar residues" evidence="1">
    <location>
        <begin position="164"/>
        <end position="186"/>
    </location>
</feature>
<keyword evidence="3" id="KW-1185">Reference proteome</keyword>
<reference evidence="3" key="1">
    <citation type="journal article" date="2006" name="PLoS Biol.">
        <title>Macronuclear genome sequence of the ciliate Tetrahymena thermophila, a model eukaryote.</title>
        <authorList>
            <person name="Eisen J.A."/>
            <person name="Coyne R.S."/>
            <person name="Wu M."/>
            <person name="Wu D."/>
            <person name="Thiagarajan M."/>
            <person name="Wortman J.R."/>
            <person name="Badger J.H."/>
            <person name="Ren Q."/>
            <person name="Amedeo P."/>
            <person name="Jones K.M."/>
            <person name="Tallon L.J."/>
            <person name="Delcher A.L."/>
            <person name="Salzberg S.L."/>
            <person name="Silva J.C."/>
            <person name="Haas B.J."/>
            <person name="Majoros W.H."/>
            <person name="Farzad M."/>
            <person name="Carlton J.M."/>
            <person name="Smith R.K. Jr."/>
            <person name="Garg J."/>
            <person name="Pearlman R.E."/>
            <person name="Karrer K.M."/>
            <person name="Sun L."/>
            <person name="Manning G."/>
            <person name="Elde N.C."/>
            <person name="Turkewitz A.P."/>
            <person name="Asai D.J."/>
            <person name="Wilkes D.E."/>
            <person name="Wang Y."/>
            <person name="Cai H."/>
            <person name="Collins K."/>
            <person name="Stewart B.A."/>
            <person name="Lee S.R."/>
            <person name="Wilamowska K."/>
            <person name="Weinberg Z."/>
            <person name="Ruzzo W.L."/>
            <person name="Wloga D."/>
            <person name="Gaertig J."/>
            <person name="Frankel J."/>
            <person name="Tsao C.-C."/>
            <person name="Gorovsky M.A."/>
            <person name="Keeling P.J."/>
            <person name="Waller R.F."/>
            <person name="Patron N.J."/>
            <person name="Cherry J.M."/>
            <person name="Stover N.A."/>
            <person name="Krieger C.J."/>
            <person name="del Toro C."/>
            <person name="Ryder H.F."/>
            <person name="Williamson S.C."/>
            <person name="Barbeau R.A."/>
            <person name="Hamilton E.P."/>
            <person name="Orias E."/>
        </authorList>
    </citation>
    <scope>NUCLEOTIDE SEQUENCE [LARGE SCALE GENOMIC DNA]</scope>
    <source>
        <strain evidence="3">SB210</strain>
    </source>
</reference>
<feature type="compositionally biased region" description="Polar residues" evidence="1">
    <location>
        <begin position="373"/>
        <end position="388"/>
    </location>
</feature>
<dbReference type="OrthoDB" id="293593at2759"/>
<dbReference type="KEGG" id="tet:TTHERM_00393330"/>
<dbReference type="InParanoid" id="Q233C1"/>